<evidence type="ECO:0000313" key="2">
    <source>
        <dbReference type="EMBL" id="PTB52193.1"/>
    </source>
</evidence>
<keyword evidence="1" id="KW-1133">Transmembrane helix</keyword>
<evidence type="ECO:0000313" key="3">
    <source>
        <dbReference type="Proteomes" id="UP000241690"/>
    </source>
</evidence>
<protein>
    <submittedName>
        <fullName evidence="2">Uncharacterized protein</fullName>
    </submittedName>
</protein>
<reference evidence="2 3" key="1">
    <citation type="submission" date="2016-07" db="EMBL/GenBank/DDBJ databases">
        <title>Multiple horizontal gene transfer events from other fungi enriched the ability of initially mycotrophic Trichoderma (Ascomycota) to feed on dead plant biomass.</title>
        <authorList>
            <consortium name="DOE Joint Genome Institute"/>
            <person name="Aerts A."/>
            <person name="Atanasova L."/>
            <person name="Chenthamara K."/>
            <person name="Zhang J."/>
            <person name="Grujic M."/>
            <person name="Henrissat B."/>
            <person name="Kuo A."/>
            <person name="Salamov A."/>
            <person name="Lipzen A."/>
            <person name="Labutti K."/>
            <person name="Barry K."/>
            <person name="Miao Y."/>
            <person name="Rahimi M.J."/>
            <person name="Shen Q."/>
            <person name="Grigoriev I.V."/>
            <person name="Kubicek C.P."/>
            <person name="Druzhinina I.S."/>
        </authorList>
    </citation>
    <scope>NUCLEOTIDE SEQUENCE [LARGE SCALE GENOMIC DNA]</scope>
    <source>
        <strain evidence="2 3">CBS 226.95</strain>
    </source>
</reference>
<keyword evidence="3" id="KW-1185">Reference proteome</keyword>
<sequence>MCKGTNFDNRYKSFNSNCTKLDIGGEHNALLAMDIIYILFSFMLSYTVLLCKHANELCSFSFMISMKSSFS</sequence>
<name>A0A2T4A5E3_TRIHA</name>
<dbReference type="EMBL" id="KZ679684">
    <property type="protein sequence ID" value="PTB52193.1"/>
    <property type="molecule type" value="Genomic_DNA"/>
</dbReference>
<dbReference type="RefSeq" id="XP_024771870.1">
    <property type="nucleotide sequence ID" value="XM_024913469.1"/>
</dbReference>
<dbReference type="Proteomes" id="UP000241690">
    <property type="component" value="Unassembled WGS sequence"/>
</dbReference>
<keyword evidence="1" id="KW-0472">Membrane</keyword>
<proteinExistence type="predicted"/>
<keyword evidence="1" id="KW-0812">Transmembrane</keyword>
<dbReference type="AlphaFoldDB" id="A0A2T4A5E3"/>
<evidence type="ECO:0000256" key="1">
    <source>
        <dbReference type="SAM" id="Phobius"/>
    </source>
</evidence>
<accession>A0A2T4A5E3</accession>
<organism evidence="2 3">
    <name type="scientific">Trichoderma harzianum CBS 226.95</name>
    <dbReference type="NCBI Taxonomy" id="983964"/>
    <lineage>
        <taxon>Eukaryota</taxon>
        <taxon>Fungi</taxon>
        <taxon>Dikarya</taxon>
        <taxon>Ascomycota</taxon>
        <taxon>Pezizomycotina</taxon>
        <taxon>Sordariomycetes</taxon>
        <taxon>Hypocreomycetidae</taxon>
        <taxon>Hypocreales</taxon>
        <taxon>Hypocreaceae</taxon>
        <taxon>Trichoderma</taxon>
    </lineage>
</organism>
<feature type="transmembrane region" description="Helical" evidence="1">
    <location>
        <begin position="29"/>
        <end position="51"/>
    </location>
</feature>
<dbReference type="GeneID" id="36622031"/>
<gene>
    <name evidence="2" type="ORF">M431DRAFT_212603</name>
</gene>